<gene>
    <name evidence="9" type="ORF">DLAC_09160</name>
</gene>
<feature type="transmembrane region" description="Helical" evidence="6">
    <location>
        <begin position="135"/>
        <end position="156"/>
    </location>
</feature>
<evidence type="ECO:0000259" key="7">
    <source>
        <dbReference type="Pfam" id="PF10192"/>
    </source>
</evidence>
<feature type="transmembrane region" description="Helical" evidence="6">
    <location>
        <begin position="276"/>
        <end position="297"/>
    </location>
</feature>
<sequence>MHTDNDWQFITKFCYGTEGPGSISVEATANNNNTLIVLYDDQSNSFPEVYKNKDLTCEQKITSTADLKVYIVDNLSFANNVTLPVNNPNQPHFWYIVAAACGQSVDVDYNIEMLNAGGLWKAQFSWDEQGLEALYLFYFFVFLFLTVYTIYSSWVLIQSRSFHPVAKLLSLAIYLEFFSVFILLIHYGVYSHNGVGGNGVQGFGELLDLSAQLAFILLLILISKGWAISRVNLEDKKIIMGVMGGLSALYLIMFIWYKAGQDPASSVYMYDTVPGILLLIARSLAMIWFMWCAYNTYMEEHHPSKRQFYLYFGIAFVAWFISLPFICIIAAAVDPWVRLKTVIAFYVTFNALAFTAVAFLLAPSRANEYFSISSGSSSSSSNTASYETF</sequence>
<dbReference type="InterPro" id="IPR019336">
    <property type="entry name" value="GPR180/TMEM145_TM"/>
</dbReference>
<evidence type="ECO:0000313" key="10">
    <source>
        <dbReference type="Proteomes" id="UP000076078"/>
    </source>
</evidence>
<evidence type="ECO:0000256" key="1">
    <source>
        <dbReference type="ARBA" id="ARBA00004141"/>
    </source>
</evidence>
<dbReference type="EMBL" id="LODT01000037">
    <property type="protein sequence ID" value="KYQ90535.1"/>
    <property type="molecule type" value="Genomic_DNA"/>
</dbReference>
<protein>
    <submittedName>
        <fullName evidence="9">Uncharacterized protein</fullName>
    </submittedName>
</protein>
<feature type="transmembrane region" description="Helical" evidence="6">
    <location>
        <begin position="168"/>
        <end position="189"/>
    </location>
</feature>
<dbReference type="GO" id="GO:0019236">
    <property type="term" value="P:response to pheromone"/>
    <property type="evidence" value="ECO:0007669"/>
    <property type="project" value="InterPro"/>
</dbReference>
<evidence type="ECO:0000256" key="5">
    <source>
        <dbReference type="ARBA" id="ARBA00023180"/>
    </source>
</evidence>
<organism evidence="9 10">
    <name type="scientific">Tieghemostelium lacteum</name>
    <name type="common">Slime mold</name>
    <name type="synonym">Dictyostelium lacteum</name>
    <dbReference type="NCBI Taxonomy" id="361077"/>
    <lineage>
        <taxon>Eukaryota</taxon>
        <taxon>Amoebozoa</taxon>
        <taxon>Evosea</taxon>
        <taxon>Eumycetozoa</taxon>
        <taxon>Dictyostelia</taxon>
        <taxon>Dictyosteliales</taxon>
        <taxon>Raperosteliaceae</taxon>
        <taxon>Tieghemostelium</taxon>
    </lineage>
</organism>
<accession>A0A151Z9B6</accession>
<feature type="domain" description="GPR180-like N-terminal" evidence="8">
    <location>
        <begin position="2"/>
        <end position="65"/>
    </location>
</feature>
<dbReference type="AlphaFoldDB" id="A0A151Z9B6"/>
<keyword evidence="3 6" id="KW-1133">Transmembrane helix</keyword>
<proteinExistence type="predicted"/>
<evidence type="ECO:0000256" key="2">
    <source>
        <dbReference type="ARBA" id="ARBA00022692"/>
    </source>
</evidence>
<evidence type="ECO:0000259" key="8">
    <source>
        <dbReference type="Pfam" id="PF21892"/>
    </source>
</evidence>
<dbReference type="FunCoup" id="A0A151Z9B6">
    <property type="interactions" value="35"/>
</dbReference>
<keyword evidence="2 6" id="KW-0812">Transmembrane</keyword>
<feature type="transmembrane region" description="Helical" evidence="6">
    <location>
        <begin position="309"/>
        <end position="331"/>
    </location>
</feature>
<feature type="transmembrane region" description="Helical" evidence="6">
    <location>
        <begin position="238"/>
        <end position="256"/>
    </location>
</feature>
<dbReference type="PANTHER" id="PTHR23252">
    <property type="entry name" value="INTIMAL THICKNESS RECEPTOR-RELATED"/>
    <property type="match status" value="1"/>
</dbReference>
<dbReference type="Proteomes" id="UP000076078">
    <property type="component" value="Unassembled WGS sequence"/>
</dbReference>
<feature type="domain" description="GPR180/TMEM145 transmembrane" evidence="7">
    <location>
        <begin position="138"/>
        <end position="355"/>
    </location>
</feature>
<dbReference type="InterPro" id="IPR047831">
    <property type="entry name" value="GPR180/TMEM145"/>
</dbReference>
<keyword evidence="5" id="KW-0325">Glycoprotein</keyword>
<evidence type="ECO:0000256" key="6">
    <source>
        <dbReference type="SAM" id="Phobius"/>
    </source>
</evidence>
<dbReference type="Pfam" id="PF10192">
    <property type="entry name" value="GPR180-TMEM145_TM"/>
    <property type="match status" value="1"/>
</dbReference>
<dbReference type="OMA" id="DHSCTEK"/>
<dbReference type="InterPro" id="IPR053880">
    <property type="entry name" value="GPR180-like_N"/>
</dbReference>
<dbReference type="InParanoid" id="A0A151Z9B6"/>
<evidence type="ECO:0000256" key="4">
    <source>
        <dbReference type="ARBA" id="ARBA00023136"/>
    </source>
</evidence>
<dbReference type="Pfam" id="PF21892">
    <property type="entry name" value="TMEM145_N"/>
    <property type="match status" value="1"/>
</dbReference>
<comment type="caution">
    <text evidence="9">The sequence shown here is derived from an EMBL/GenBank/DDBJ whole genome shotgun (WGS) entry which is preliminary data.</text>
</comment>
<feature type="transmembrane region" description="Helical" evidence="6">
    <location>
        <begin position="209"/>
        <end position="226"/>
    </location>
</feature>
<keyword evidence="4 6" id="KW-0472">Membrane</keyword>
<evidence type="ECO:0000256" key="3">
    <source>
        <dbReference type="ARBA" id="ARBA00022989"/>
    </source>
</evidence>
<comment type="subcellular location">
    <subcellularLocation>
        <location evidence="1">Membrane</location>
        <topology evidence="1">Multi-pass membrane protein</topology>
    </subcellularLocation>
</comment>
<evidence type="ECO:0000313" key="9">
    <source>
        <dbReference type="EMBL" id="KYQ90535.1"/>
    </source>
</evidence>
<dbReference type="GO" id="GO:0016020">
    <property type="term" value="C:membrane"/>
    <property type="evidence" value="ECO:0007669"/>
    <property type="project" value="UniProtKB-SubCell"/>
</dbReference>
<dbReference type="GO" id="GO:0007186">
    <property type="term" value="P:G protein-coupled receptor signaling pathway"/>
    <property type="evidence" value="ECO:0007669"/>
    <property type="project" value="InterPro"/>
</dbReference>
<keyword evidence="10" id="KW-1185">Reference proteome</keyword>
<dbReference type="PANTHER" id="PTHR23252:SF24">
    <property type="entry name" value="TRANSMEMBRANE PROTEIN 145"/>
    <property type="match status" value="1"/>
</dbReference>
<name>A0A151Z9B6_TIELA</name>
<reference evidence="9 10" key="1">
    <citation type="submission" date="2015-12" db="EMBL/GenBank/DDBJ databases">
        <title>Dictyostelia acquired genes for synthesis and detection of signals that induce cell-type specialization by lateral gene transfer from prokaryotes.</title>
        <authorList>
            <person name="Gloeckner G."/>
            <person name="Schaap P."/>
        </authorList>
    </citation>
    <scope>NUCLEOTIDE SEQUENCE [LARGE SCALE GENOMIC DNA]</scope>
    <source>
        <strain evidence="9 10">TK</strain>
    </source>
</reference>
<dbReference type="OrthoDB" id="45670at2759"/>
<feature type="transmembrane region" description="Helical" evidence="6">
    <location>
        <begin position="343"/>
        <end position="362"/>
    </location>
</feature>